<evidence type="ECO:0000313" key="2">
    <source>
        <dbReference type="EMBL" id="KOB74642.1"/>
    </source>
</evidence>
<proteinExistence type="predicted"/>
<keyword evidence="2" id="KW-0067">ATP-binding</keyword>
<dbReference type="AlphaFoldDB" id="A0A0L7LGR7"/>
<name>A0A0L7LGR7_OPEBR</name>
<dbReference type="EMBL" id="JTDY01001177">
    <property type="protein sequence ID" value="KOB74642.1"/>
    <property type="molecule type" value="Genomic_DNA"/>
</dbReference>
<feature type="non-terminal residue" evidence="2">
    <location>
        <position position="1"/>
    </location>
</feature>
<keyword evidence="3" id="KW-1185">Reference proteome</keyword>
<keyword evidence="2" id="KW-0347">Helicase</keyword>
<protein>
    <submittedName>
        <fullName evidence="2">Putative DEAD box ATP-dependent RNA helicase</fullName>
    </submittedName>
</protein>
<dbReference type="Proteomes" id="UP000037510">
    <property type="component" value="Unassembled WGS sequence"/>
</dbReference>
<accession>A0A0L7LGR7</accession>
<keyword evidence="2" id="KW-0378">Hydrolase</keyword>
<dbReference type="STRING" id="104452.A0A0L7LGR7"/>
<comment type="caution">
    <text evidence="2">The sequence shown here is derived from an EMBL/GenBank/DDBJ whole genome shotgun (WGS) entry which is preliminary data.</text>
</comment>
<organism evidence="2 3">
    <name type="scientific">Operophtera brumata</name>
    <name type="common">Winter moth</name>
    <name type="synonym">Phalaena brumata</name>
    <dbReference type="NCBI Taxonomy" id="104452"/>
    <lineage>
        <taxon>Eukaryota</taxon>
        <taxon>Metazoa</taxon>
        <taxon>Ecdysozoa</taxon>
        <taxon>Arthropoda</taxon>
        <taxon>Hexapoda</taxon>
        <taxon>Insecta</taxon>
        <taxon>Pterygota</taxon>
        <taxon>Neoptera</taxon>
        <taxon>Endopterygota</taxon>
        <taxon>Lepidoptera</taxon>
        <taxon>Glossata</taxon>
        <taxon>Ditrysia</taxon>
        <taxon>Geometroidea</taxon>
        <taxon>Geometridae</taxon>
        <taxon>Larentiinae</taxon>
        <taxon>Operophtera</taxon>
    </lineage>
</organism>
<sequence>VLNACGSKQRRVALFSATHTPPLAKNAATNLVEQELLYCGNENGKLVAFRQLVQKGLKPPVLEWVERAAPDRKERQSPCSHKTMSIASVIKQSGCEVPEYMLKMKQDPNRRKKRMTKAPNRDHISTEETRRFQRNQHCGPDQGH</sequence>
<feature type="region of interest" description="Disordered" evidence="1">
    <location>
        <begin position="101"/>
        <end position="144"/>
    </location>
</feature>
<gene>
    <name evidence="2" type="ORF">OBRU01_09049</name>
</gene>
<evidence type="ECO:0000256" key="1">
    <source>
        <dbReference type="SAM" id="MobiDB-lite"/>
    </source>
</evidence>
<dbReference type="GO" id="GO:0004386">
    <property type="term" value="F:helicase activity"/>
    <property type="evidence" value="ECO:0007669"/>
    <property type="project" value="UniProtKB-KW"/>
</dbReference>
<evidence type="ECO:0000313" key="3">
    <source>
        <dbReference type="Proteomes" id="UP000037510"/>
    </source>
</evidence>
<reference evidence="2 3" key="1">
    <citation type="journal article" date="2015" name="Genome Biol. Evol.">
        <title>The genome of winter moth (Operophtera brumata) provides a genomic perspective on sexual dimorphism and phenology.</title>
        <authorList>
            <person name="Derks M.F."/>
            <person name="Smit S."/>
            <person name="Salis L."/>
            <person name="Schijlen E."/>
            <person name="Bossers A."/>
            <person name="Mateman C."/>
            <person name="Pijl A.S."/>
            <person name="de Ridder D."/>
            <person name="Groenen M.A."/>
            <person name="Visser M.E."/>
            <person name="Megens H.J."/>
        </authorList>
    </citation>
    <scope>NUCLEOTIDE SEQUENCE [LARGE SCALE GENOMIC DNA]</scope>
    <source>
        <strain evidence="2">WM2013NL</strain>
        <tissue evidence="2">Head and thorax</tissue>
    </source>
</reference>
<feature type="compositionally biased region" description="Basic and acidic residues" evidence="1">
    <location>
        <begin position="119"/>
        <end position="131"/>
    </location>
</feature>
<keyword evidence="2" id="KW-0547">Nucleotide-binding</keyword>